<feature type="region of interest" description="Disordered" evidence="1">
    <location>
        <begin position="19"/>
        <end position="45"/>
    </location>
</feature>
<keyword evidence="3" id="KW-1185">Reference proteome</keyword>
<evidence type="ECO:0000313" key="3">
    <source>
        <dbReference type="Proteomes" id="UP001159641"/>
    </source>
</evidence>
<sequence>MEVYIPSFRYEESDLERGYTVGAGRGGTGPREPSLRLLSPEGSSASRRPCVGLRGAPGVVSSDAALAILPAASPPEPGMGCVRFWHSCSCVQTEVALRAG</sequence>
<gene>
    <name evidence="2" type="ORF">J1605_014845</name>
</gene>
<name>A0AB34GDQ9_ESCRO</name>
<protein>
    <submittedName>
        <fullName evidence="2">Uncharacterized protein</fullName>
    </submittedName>
</protein>
<evidence type="ECO:0000313" key="2">
    <source>
        <dbReference type="EMBL" id="KAJ8777462.1"/>
    </source>
</evidence>
<proteinExistence type="predicted"/>
<dbReference type="EMBL" id="JAIQCJ010002315">
    <property type="protein sequence ID" value="KAJ8777462.1"/>
    <property type="molecule type" value="Genomic_DNA"/>
</dbReference>
<comment type="caution">
    <text evidence="2">The sequence shown here is derived from an EMBL/GenBank/DDBJ whole genome shotgun (WGS) entry which is preliminary data.</text>
</comment>
<accession>A0AB34GDQ9</accession>
<reference evidence="2 3" key="1">
    <citation type="submission" date="2022-11" db="EMBL/GenBank/DDBJ databases">
        <title>Whole genome sequence of Eschrichtius robustus ER-17-0199.</title>
        <authorList>
            <person name="Bruniche-Olsen A."/>
            <person name="Black A.N."/>
            <person name="Fields C.J."/>
            <person name="Walden K."/>
            <person name="Dewoody J.A."/>
        </authorList>
    </citation>
    <scope>NUCLEOTIDE SEQUENCE [LARGE SCALE GENOMIC DNA]</scope>
    <source>
        <strain evidence="2">ER-17-0199</strain>
        <tissue evidence="2">Blubber</tissue>
    </source>
</reference>
<dbReference type="AlphaFoldDB" id="A0AB34GDQ9"/>
<evidence type="ECO:0000256" key="1">
    <source>
        <dbReference type="SAM" id="MobiDB-lite"/>
    </source>
</evidence>
<dbReference type="Proteomes" id="UP001159641">
    <property type="component" value="Unassembled WGS sequence"/>
</dbReference>
<organism evidence="2 3">
    <name type="scientific">Eschrichtius robustus</name>
    <name type="common">California gray whale</name>
    <name type="synonym">Eschrichtius gibbosus</name>
    <dbReference type="NCBI Taxonomy" id="9764"/>
    <lineage>
        <taxon>Eukaryota</taxon>
        <taxon>Metazoa</taxon>
        <taxon>Chordata</taxon>
        <taxon>Craniata</taxon>
        <taxon>Vertebrata</taxon>
        <taxon>Euteleostomi</taxon>
        <taxon>Mammalia</taxon>
        <taxon>Eutheria</taxon>
        <taxon>Laurasiatheria</taxon>
        <taxon>Artiodactyla</taxon>
        <taxon>Whippomorpha</taxon>
        <taxon>Cetacea</taxon>
        <taxon>Mysticeti</taxon>
        <taxon>Eschrichtiidae</taxon>
        <taxon>Eschrichtius</taxon>
    </lineage>
</organism>